<evidence type="ECO:0000313" key="4">
    <source>
        <dbReference type="Proteomes" id="UP001649381"/>
    </source>
</evidence>
<dbReference type="RefSeq" id="WP_236330674.1">
    <property type="nucleotide sequence ID" value="NZ_JAKIJS010000001.1"/>
</dbReference>
<evidence type="ECO:0000259" key="2">
    <source>
        <dbReference type="Pfam" id="PF13529"/>
    </source>
</evidence>
<dbReference type="PANTHER" id="PTHR37806:SF1">
    <property type="entry name" value="PEPTIDASE C39-LIKE DOMAIN-CONTAINING PROTEIN"/>
    <property type="match status" value="1"/>
</dbReference>
<feature type="domain" description="Peptidase C39-like" evidence="2">
    <location>
        <begin position="50"/>
        <end position="215"/>
    </location>
</feature>
<comment type="caution">
    <text evidence="3">The sequence shown here is derived from an EMBL/GenBank/DDBJ whole genome shotgun (WGS) entry which is preliminary data.</text>
</comment>
<reference evidence="3 4" key="1">
    <citation type="submission" date="2022-01" db="EMBL/GenBank/DDBJ databases">
        <title>Alkalihalobacillus sp. EGI L200015, a novel bacterium isolated from a salt lake sediment.</title>
        <authorList>
            <person name="Gao L."/>
            <person name="Fang B.-Z."/>
            <person name="Li W.-J."/>
        </authorList>
    </citation>
    <scope>NUCLEOTIDE SEQUENCE [LARGE SCALE GENOMIC DNA]</scope>
    <source>
        <strain evidence="3 4">KCTC 12718</strain>
    </source>
</reference>
<proteinExistence type="predicted"/>
<name>A0ABS9GTW2_9BACL</name>
<gene>
    <name evidence="3" type="ORF">L2716_00930</name>
</gene>
<dbReference type="CDD" id="cd02549">
    <property type="entry name" value="Peptidase_C39A"/>
    <property type="match status" value="1"/>
</dbReference>
<dbReference type="Gene3D" id="3.90.70.10">
    <property type="entry name" value="Cysteine proteinases"/>
    <property type="match status" value="1"/>
</dbReference>
<feature type="signal peptide" evidence="1">
    <location>
        <begin position="1"/>
        <end position="20"/>
    </location>
</feature>
<accession>A0ABS9GTW2</accession>
<protein>
    <submittedName>
        <fullName evidence="3">C39 family peptidase</fullName>
    </submittedName>
</protein>
<dbReference type="InterPro" id="IPR039564">
    <property type="entry name" value="Peptidase_C39-like"/>
</dbReference>
<dbReference type="EMBL" id="JAKIJS010000001">
    <property type="protein sequence ID" value="MCF6136272.1"/>
    <property type="molecule type" value="Genomic_DNA"/>
</dbReference>
<dbReference type="Proteomes" id="UP001649381">
    <property type="component" value="Unassembled WGS sequence"/>
</dbReference>
<dbReference type="InterPro" id="IPR039563">
    <property type="entry name" value="Peptidase_C39_single_dom"/>
</dbReference>
<keyword evidence="1" id="KW-0732">Signal</keyword>
<feature type="chain" id="PRO_5045719931" evidence="1">
    <location>
        <begin position="21"/>
        <end position="244"/>
    </location>
</feature>
<dbReference type="Pfam" id="PF13529">
    <property type="entry name" value="Peptidase_C39_2"/>
    <property type="match status" value="1"/>
</dbReference>
<dbReference type="PROSITE" id="PS51257">
    <property type="entry name" value="PROKAR_LIPOPROTEIN"/>
    <property type="match status" value="1"/>
</dbReference>
<evidence type="ECO:0000256" key="1">
    <source>
        <dbReference type="SAM" id="SignalP"/>
    </source>
</evidence>
<dbReference type="PIRSF" id="PIRSF032442">
    <property type="entry name" value="UCP032442"/>
    <property type="match status" value="1"/>
</dbReference>
<evidence type="ECO:0000313" key="3">
    <source>
        <dbReference type="EMBL" id="MCF6136272.1"/>
    </source>
</evidence>
<dbReference type="PANTHER" id="PTHR37806">
    <property type="entry name" value="LMO0724 PROTEIN"/>
    <property type="match status" value="1"/>
</dbReference>
<sequence>MRKISTVMLCAVVLSGCNNAVTISKDSLQSSSVVSQAQKANQQVNKQVMLNVPLVKQLPELPRGCEVTSLSMLLQYAGVKVNKMTLAKEVAKDSTPYKEKDGNIYFGNPNHGFVGNMYDKRKPGYGVYDQPIAELGEKYLPKRIINLTGSDFNEVIAHLQNKKPVWVINNTSFNHLPPQHWEEWHTPQGKMKITYKEHSVLITGFDETYVYFNDPLLGVKNHKIPKEQFQKGWEQMGRHAITFK</sequence>
<keyword evidence="4" id="KW-1185">Reference proteome</keyword>
<organism evidence="3 4">
    <name type="scientific">Pseudalkalibacillus berkeleyi</name>
    <dbReference type="NCBI Taxonomy" id="1069813"/>
    <lineage>
        <taxon>Bacteria</taxon>
        <taxon>Bacillati</taxon>
        <taxon>Bacillota</taxon>
        <taxon>Bacilli</taxon>
        <taxon>Bacillales</taxon>
        <taxon>Fictibacillaceae</taxon>
        <taxon>Pseudalkalibacillus</taxon>
    </lineage>
</organism>
<dbReference type="InterPro" id="IPR016997">
    <property type="entry name" value="UCP032442"/>
</dbReference>